<name>A0A1N7SW08_9BURK</name>
<evidence type="ECO:0000313" key="1">
    <source>
        <dbReference type="EMBL" id="SIT51539.1"/>
    </source>
</evidence>
<reference evidence="1" key="1">
    <citation type="submission" date="2016-12" db="EMBL/GenBank/DDBJ databases">
        <authorList>
            <person name="Moulin L."/>
        </authorList>
    </citation>
    <scope>NUCLEOTIDE SEQUENCE [LARGE SCALE GENOMIC DNA]</scope>
    <source>
        <strain evidence="1">STM 7183</strain>
    </source>
</reference>
<dbReference type="Proteomes" id="UP000195569">
    <property type="component" value="Unassembled WGS sequence"/>
</dbReference>
<accession>A0A1N7SW08</accession>
<organism evidence="1 2">
    <name type="scientific">Paraburkholderia piptadeniae</name>
    <dbReference type="NCBI Taxonomy" id="1701573"/>
    <lineage>
        <taxon>Bacteria</taxon>
        <taxon>Pseudomonadati</taxon>
        <taxon>Pseudomonadota</taxon>
        <taxon>Betaproteobacteria</taxon>
        <taxon>Burkholderiales</taxon>
        <taxon>Burkholderiaceae</taxon>
        <taxon>Paraburkholderia</taxon>
    </lineage>
</organism>
<dbReference type="AlphaFoldDB" id="A0A1N7SW08"/>
<protein>
    <recommendedName>
        <fullName evidence="3">Transposase</fullName>
    </recommendedName>
</protein>
<gene>
    <name evidence="1" type="ORF">BN2476_1230071</name>
</gene>
<keyword evidence="2" id="KW-1185">Reference proteome</keyword>
<sequence>MLFQKYLHVLKDVVTKTKSLYHGHRFPAMVISHAVRRYFRFQLGLCDIEELLFERE</sequence>
<proteinExistence type="predicted"/>
<evidence type="ECO:0000313" key="2">
    <source>
        <dbReference type="Proteomes" id="UP000195569"/>
    </source>
</evidence>
<dbReference type="EMBL" id="CYGY02000123">
    <property type="protein sequence ID" value="SIT51539.1"/>
    <property type="molecule type" value="Genomic_DNA"/>
</dbReference>
<evidence type="ECO:0008006" key="3">
    <source>
        <dbReference type="Google" id="ProtNLM"/>
    </source>
</evidence>
<comment type="caution">
    <text evidence="1">The sequence shown here is derived from an EMBL/GenBank/DDBJ whole genome shotgun (WGS) entry which is preliminary data.</text>
</comment>